<keyword evidence="1" id="KW-0328">Glycosyltransferase</keyword>
<evidence type="ECO:0000256" key="2">
    <source>
        <dbReference type="ARBA" id="ARBA00022679"/>
    </source>
</evidence>
<dbReference type="GO" id="GO:0016757">
    <property type="term" value="F:glycosyltransferase activity"/>
    <property type="evidence" value="ECO:0007669"/>
    <property type="project" value="UniProtKB-KW"/>
</dbReference>
<keyword evidence="2" id="KW-0808">Transferase</keyword>
<accession>A0A381R5F4</accession>
<name>A0A381R5F4_9ZZZZ</name>
<sequence length="372" mass="40993">MSRQDRAPLRIIAHNGAPEWGGGEIALTHLLLGLAGRGHRVTLLCNRRLVAEAARERGVETRLLRLGGDLAVHDAVRLALVLRRERPDVVIVGTFRKLWLAAAAAKMALVPKLVVRIGLSSDTARNFKYRLVMRRWVDHIVFVADVMRKSYAETLPELTDRLVTISKGIPPLGPRLTKEMARRALGLPLEVPLLGNVSRLVSQKRVSRLMEAQVFLPENARLAIAGDGPLRGALGQKARALRIRDRVHFLGHQQNIAPLLDAVDALVITSNREGMSGAMLEAMARGVPVISTDVSGAREALEPDAEGRAPGLVTGFAPPEIASALNSVLYDRSILDEMGRTAERCYRERFSYERMLDGWEGLFYETPRAPLS</sequence>
<dbReference type="Pfam" id="PF13439">
    <property type="entry name" value="Glyco_transf_4"/>
    <property type="match status" value="1"/>
</dbReference>
<reference evidence="5" key="1">
    <citation type="submission" date="2018-05" db="EMBL/GenBank/DDBJ databases">
        <authorList>
            <person name="Lanie J.A."/>
            <person name="Ng W.-L."/>
            <person name="Kazmierczak K.M."/>
            <person name="Andrzejewski T.M."/>
            <person name="Davidsen T.M."/>
            <person name="Wayne K.J."/>
            <person name="Tettelin H."/>
            <person name="Glass J.I."/>
            <person name="Rusch D."/>
            <person name="Podicherti R."/>
            <person name="Tsui H.-C.T."/>
            <person name="Winkler M.E."/>
        </authorList>
    </citation>
    <scope>NUCLEOTIDE SEQUENCE</scope>
</reference>
<proteinExistence type="predicted"/>
<feature type="domain" description="Glycosyl transferase family 1" evidence="3">
    <location>
        <begin position="179"/>
        <end position="343"/>
    </location>
</feature>
<evidence type="ECO:0008006" key="6">
    <source>
        <dbReference type="Google" id="ProtNLM"/>
    </source>
</evidence>
<evidence type="ECO:0000313" key="5">
    <source>
        <dbReference type="EMBL" id="SUZ86991.1"/>
    </source>
</evidence>
<evidence type="ECO:0000256" key="1">
    <source>
        <dbReference type="ARBA" id="ARBA00022676"/>
    </source>
</evidence>
<dbReference type="Pfam" id="PF00534">
    <property type="entry name" value="Glycos_transf_1"/>
    <property type="match status" value="1"/>
</dbReference>
<dbReference type="EMBL" id="UINC01001705">
    <property type="protein sequence ID" value="SUZ86991.1"/>
    <property type="molecule type" value="Genomic_DNA"/>
</dbReference>
<evidence type="ECO:0000259" key="3">
    <source>
        <dbReference type="Pfam" id="PF00534"/>
    </source>
</evidence>
<gene>
    <name evidence="5" type="ORF">METZ01_LOCUS39845</name>
</gene>
<organism evidence="5">
    <name type="scientific">marine metagenome</name>
    <dbReference type="NCBI Taxonomy" id="408172"/>
    <lineage>
        <taxon>unclassified sequences</taxon>
        <taxon>metagenomes</taxon>
        <taxon>ecological metagenomes</taxon>
    </lineage>
</organism>
<dbReference type="SUPFAM" id="SSF53756">
    <property type="entry name" value="UDP-Glycosyltransferase/glycogen phosphorylase"/>
    <property type="match status" value="1"/>
</dbReference>
<dbReference type="AlphaFoldDB" id="A0A381R5F4"/>
<dbReference type="PANTHER" id="PTHR12526:SF510">
    <property type="entry name" value="D-INOSITOL 3-PHOSPHATE GLYCOSYLTRANSFERASE"/>
    <property type="match status" value="1"/>
</dbReference>
<protein>
    <recommendedName>
        <fullName evidence="6">Glycosyltransferase subfamily 4-like N-terminal domain-containing protein</fullName>
    </recommendedName>
</protein>
<dbReference type="CDD" id="cd03811">
    <property type="entry name" value="GT4_GT28_WabH-like"/>
    <property type="match status" value="1"/>
</dbReference>
<dbReference type="InterPro" id="IPR001296">
    <property type="entry name" value="Glyco_trans_1"/>
</dbReference>
<dbReference type="PANTHER" id="PTHR12526">
    <property type="entry name" value="GLYCOSYLTRANSFERASE"/>
    <property type="match status" value="1"/>
</dbReference>
<evidence type="ECO:0000259" key="4">
    <source>
        <dbReference type="Pfam" id="PF13439"/>
    </source>
</evidence>
<feature type="domain" description="Glycosyltransferase subfamily 4-like N-terminal" evidence="4">
    <location>
        <begin position="20"/>
        <end position="170"/>
    </location>
</feature>
<dbReference type="InterPro" id="IPR028098">
    <property type="entry name" value="Glyco_trans_4-like_N"/>
</dbReference>
<dbReference type="Gene3D" id="3.40.50.2000">
    <property type="entry name" value="Glycogen Phosphorylase B"/>
    <property type="match status" value="2"/>
</dbReference>